<organism evidence="3 4">
    <name type="scientific">Pleomassaria siparia CBS 279.74</name>
    <dbReference type="NCBI Taxonomy" id="1314801"/>
    <lineage>
        <taxon>Eukaryota</taxon>
        <taxon>Fungi</taxon>
        <taxon>Dikarya</taxon>
        <taxon>Ascomycota</taxon>
        <taxon>Pezizomycotina</taxon>
        <taxon>Dothideomycetes</taxon>
        <taxon>Pleosporomycetidae</taxon>
        <taxon>Pleosporales</taxon>
        <taxon>Pleomassariaceae</taxon>
        <taxon>Pleomassaria</taxon>
    </lineage>
</organism>
<evidence type="ECO:0000256" key="2">
    <source>
        <dbReference type="SAM" id="Phobius"/>
    </source>
</evidence>
<keyword evidence="2" id="KW-0812">Transmembrane</keyword>
<feature type="transmembrane region" description="Helical" evidence="2">
    <location>
        <begin position="21"/>
        <end position="38"/>
    </location>
</feature>
<proteinExistence type="predicted"/>
<keyword evidence="2" id="KW-1133">Transmembrane helix</keyword>
<keyword evidence="2" id="KW-0472">Membrane</keyword>
<evidence type="ECO:0000256" key="1">
    <source>
        <dbReference type="SAM" id="MobiDB-lite"/>
    </source>
</evidence>
<gene>
    <name evidence="3" type="ORF">K504DRAFT_461571</name>
</gene>
<evidence type="ECO:0000313" key="4">
    <source>
        <dbReference type="Proteomes" id="UP000799428"/>
    </source>
</evidence>
<accession>A0A6G1KJH0</accession>
<name>A0A6G1KJH0_9PLEO</name>
<dbReference type="Proteomes" id="UP000799428">
    <property type="component" value="Unassembled WGS sequence"/>
</dbReference>
<evidence type="ECO:0000313" key="3">
    <source>
        <dbReference type="EMBL" id="KAF2712978.1"/>
    </source>
</evidence>
<keyword evidence="4" id="KW-1185">Reference proteome</keyword>
<feature type="region of interest" description="Disordered" evidence="1">
    <location>
        <begin position="40"/>
        <end position="77"/>
    </location>
</feature>
<dbReference type="EMBL" id="MU005765">
    <property type="protein sequence ID" value="KAF2712978.1"/>
    <property type="molecule type" value="Genomic_DNA"/>
</dbReference>
<dbReference type="AlphaFoldDB" id="A0A6G1KJH0"/>
<protein>
    <submittedName>
        <fullName evidence="3">Uncharacterized protein</fullName>
    </submittedName>
</protein>
<sequence length="77" mass="8808">MLHASCEFAASATRVRKRRRYLFVYTVVTPWVLFYTLYPTRPDPTRPDLGDPDTSLEQPCLVNPPPTVFPTSSNNHV</sequence>
<reference evidence="3" key="1">
    <citation type="journal article" date="2020" name="Stud. Mycol.">
        <title>101 Dothideomycetes genomes: a test case for predicting lifestyles and emergence of pathogens.</title>
        <authorList>
            <person name="Haridas S."/>
            <person name="Albert R."/>
            <person name="Binder M."/>
            <person name="Bloem J."/>
            <person name="Labutti K."/>
            <person name="Salamov A."/>
            <person name="Andreopoulos B."/>
            <person name="Baker S."/>
            <person name="Barry K."/>
            <person name="Bills G."/>
            <person name="Bluhm B."/>
            <person name="Cannon C."/>
            <person name="Castanera R."/>
            <person name="Culley D."/>
            <person name="Daum C."/>
            <person name="Ezra D."/>
            <person name="Gonzalez J."/>
            <person name="Henrissat B."/>
            <person name="Kuo A."/>
            <person name="Liang C."/>
            <person name="Lipzen A."/>
            <person name="Lutzoni F."/>
            <person name="Magnuson J."/>
            <person name="Mondo S."/>
            <person name="Nolan M."/>
            <person name="Ohm R."/>
            <person name="Pangilinan J."/>
            <person name="Park H.-J."/>
            <person name="Ramirez L."/>
            <person name="Alfaro M."/>
            <person name="Sun H."/>
            <person name="Tritt A."/>
            <person name="Yoshinaga Y."/>
            <person name="Zwiers L.-H."/>
            <person name="Turgeon B."/>
            <person name="Goodwin S."/>
            <person name="Spatafora J."/>
            <person name="Crous P."/>
            <person name="Grigoriev I."/>
        </authorList>
    </citation>
    <scope>NUCLEOTIDE SEQUENCE</scope>
    <source>
        <strain evidence="3">CBS 279.74</strain>
    </source>
</reference>